<reference evidence="3" key="1">
    <citation type="submission" date="2016-04" db="EMBL/GenBank/DDBJ databases">
        <authorList>
            <person name="Chen L."/>
            <person name="Zhuang W."/>
            <person name="Wang G."/>
        </authorList>
    </citation>
    <scope>NUCLEOTIDE SEQUENCE [LARGE SCALE GENOMIC DNA]</scope>
    <source>
        <strain evidence="3">17621</strain>
    </source>
</reference>
<keyword evidence="3" id="KW-1185">Reference proteome</keyword>
<sequence>MLGGLLVFSACKKDSDSDAAPAPVVDPVTVTDAKPADTLTLKGQNFSATITGNTVKVGDVEATVVSATATEI</sequence>
<dbReference type="STRING" id="354355.SAMN05660816_04652"/>
<dbReference type="AlphaFoldDB" id="A0A1V9EIR7"/>
<dbReference type="Pfam" id="PF01833">
    <property type="entry name" value="TIG"/>
    <property type="match status" value="1"/>
</dbReference>
<protein>
    <recommendedName>
        <fullName evidence="1">IPT/TIG domain-containing protein</fullName>
    </recommendedName>
</protein>
<feature type="domain" description="IPT/TIG" evidence="1">
    <location>
        <begin position="34"/>
        <end position="72"/>
    </location>
</feature>
<evidence type="ECO:0000259" key="1">
    <source>
        <dbReference type="Pfam" id="PF01833"/>
    </source>
</evidence>
<dbReference type="Gene3D" id="2.60.40.10">
    <property type="entry name" value="Immunoglobulins"/>
    <property type="match status" value="1"/>
</dbReference>
<dbReference type="EMBL" id="LVXG01000026">
    <property type="protein sequence ID" value="OQP46019.1"/>
    <property type="molecule type" value="Genomic_DNA"/>
</dbReference>
<dbReference type="InterPro" id="IPR002909">
    <property type="entry name" value="IPT_dom"/>
</dbReference>
<evidence type="ECO:0000313" key="2">
    <source>
        <dbReference type="EMBL" id="OQP46019.1"/>
    </source>
</evidence>
<dbReference type="SUPFAM" id="SSF81296">
    <property type="entry name" value="E set domains"/>
    <property type="match status" value="1"/>
</dbReference>
<accession>A0A1V9EIR7</accession>
<comment type="caution">
    <text evidence="2">The sequence shown here is derived from an EMBL/GenBank/DDBJ whole genome shotgun (WGS) entry which is preliminary data.</text>
</comment>
<dbReference type="Proteomes" id="UP000192610">
    <property type="component" value="Unassembled WGS sequence"/>
</dbReference>
<gene>
    <name evidence="2" type="ORF">A4H97_31860</name>
</gene>
<dbReference type="InterPro" id="IPR014756">
    <property type="entry name" value="Ig_E-set"/>
</dbReference>
<evidence type="ECO:0000313" key="3">
    <source>
        <dbReference type="Proteomes" id="UP000192610"/>
    </source>
</evidence>
<name>A0A1V9EIR7_9BACT</name>
<organism evidence="2 3">
    <name type="scientific">Niastella yeongjuensis</name>
    <dbReference type="NCBI Taxonomy" id="354355"/>
    <lineage>
        <taxon>Bacteria</taxon>
        <taxon>Pseudomonadati</taxon>
        <taxon>Bacteroidota</taxon>
        <taxon>Chitinophagia</taxon>
        <taxon>Chitinophagales</taxon>
        <taxon>Chitinophagaceae</taxon>
        <taxon>Niastella</taxon>
    </lineage>
</organism>
<dbReference type="InterPro" id="IPR013783">
    <property type="entry name" value="Ig-like_fold"/>
</dbReference>
<proteinExistence type="predicted"/>